<dbReference type="InterPro" id="IPR007502">
    <property type="entry name" value="Helicase-assoc_dom"/>
</dbReference>
<dbReference type="InterPro" id="IPR014001">
    <property type="entry name" value="Helicase_ATP-bd"/>
</dbReference>
<keyword evidence="3" id="KW-0347">Helicase</keyword>
<dbReference type="PANTHER" id="PTHR18934:SF267">
    <property type="entry name" value="ATP-DEPENDENT RNA HELICASE YLR419W-RELATED"/>
    <property type="match status" value="1"/>
</dbReference>
<dbReference type="InterPro" id="IPR011709">
    <property type="entry name" value="DEAD-box_helicase_OB_fold"/>
</dbReference>
<dbReference type="SMART" id="SM00487">
    <property type="entry name" value="DEXDc"/>
    <property type="match status" value="1"/>
</dbReference>
<keyword evidence="5" id="KW-0694">RNA-binding</keyword>
<dbReference type="InterPro" id="IPR048333">
    <property type="entry name" value="HA2_WH"/>
</dbReference>
<feature type="region of interest" description="Disordered" evidence="7">
    <location>
        <begin position="1"/>
        <end position="40"/>
    </location>
</feature>
<evidence type="ECO:0000256" key="7">
    <source>
        <dbReference type="SAM" id="MobiDB-lite"/>
    </source>
</evidence>
<protein>
    <recommendedName>
        <fullName evidence="12">P-loop containing nucleoside triphosphate hydrolase protein</fullName>
    </recommendedName>
</protein>
<keyword evidence="1" id="KW-0547">Nucleotide-binding</keyword>
<feature type="domain" description="Helicase C-terminal" evidence="9">
    <location>
        <begin position="808"/>
        <end position="972"/>
    </location>
</feature>
<dbReference type="FunFam" id="1.20.120.1080:FF:000002">
    <property type="entry name" value="Putative ATP-dependent RNA helicase DHX36"/>
    <property type="match status" value="1"/>
</dbReference>
<dbReference type="SMART" id="SM00490">
    <property type="entry name" value="HELICc"/>
    <property type="match status" value="1"/>
</dbReference>
<evidence type="ECO:0000256" key="4">
    <source>
        <dbReference type="ARBA" id="ARBA00022840"/>
    </source>
</evidence>
<dbReference type="Pfam" id="PF00271">
    <property type="entry name" value="Helicase_C"/>
    <property type="match status" value="1"/>
</dbReference>
<feature type="domain" description="Helicase ATP-binding" evidence="8">
    <location>
        <begin position="571"/>
        <end position="736"/>
    </location>
</feature>
<evidence type="ECO:0000256" key="5">
    <source>
        <dbReference type="ARBA" id="ARBA00022884"/>
    </source>
</evidence>
<dbReference type="Pfam" id="PF24385">
    <property type="entry name" value="DSRM_DHX29"/>
    <property type="match status" value="1"/>
</dbReference>
<evidence type="ECO:0000259" key="9">
    <source>
        <dbReference type="PROSITE" id="PS51194"/>
    </source>
</evidence>
<dbReference type="GO" id="GO:0003723">
    <property type="term" value="F:RNA binding"/>
    <property type="evidence" value="ECO:0007669"/>
    <property type="project" value="UniProtKB-KW"/>
</dbReference>
<dbReference type="SUPFAM" id="SSF52540">
    <property type="entry name" value="P-loop containing nucleoside triphosphate hydrolases"/>
    <property type="match status" value="1"/>
</dbReference>
<proteinExistence type="inferred from homology"/>
<evidence type="ECO:0000259" key="8">
    <source>
        <dbReference type="PROSITE" id="PS51192"/>
    </source>
</evidence>
<comment type="similarity">
    <text evidence="6">Belongs to the DExH box helicase family.</text>
</comment>
<name>A0AAD5YCR7_9APHY</name>
<dbReference type="InterPro" id="IPR056328">
    <property type="entry name" value="DSRM_DHX29"/>
</dbReference>
<dbReference type="CDD" id="cd17917">
    <property type="entry name" value="DEXHc_RHA-like"/>
    <property type="match status" value="1"/>
</dbReference>
<evidence type="ECO:0000256" key="2">
    <source>
        <dbReference type="ARBA" id="ARBA00022801"/>
    </source>
</evidence>
<dbReference type="InterPro" id="IPR027417">
    <property type="entry name" value="P-loop_NTPase"/>
</dbReference>
<reference evidence="10" key="1">
    <citation type="submission" date="2022-07" db="EMBL/GenBank/DDBJ databases">
        <title>Genome Sequence of Physisporinus lineatus.</title>
        <authorList>
            <person name="Buettner E."/>
        </authorList>
    </citation>
    <scope>NUCLEOTIDE SEQUENCE</scope>
    <source>
        <strain evidence="10">VT162</strain>
    </source>
</reference>
<organism evidence="10 11">
    <name type="scientific">Meripilus lineatus</name>
    <dbReference type="NCBI Taxonomy" id="2056292"/>
    <lineage>
        <taxon>Eukaryota</taxon>
        <taxon>Fungi</taxon>
        <taxon>Dikarya</taxon>
        <taxon>Basidiomycota</taxon>
        <taxon>Agaricomycotina</taxon>
        <taxon>Agaricomycetes</taxon>
        <taxon>Polyporales</taxon>
        <taxon>Meripilaceae</taxon>
        <taxon>Meripilus</taxon>
    </lineage>
</organism>
<dbReference type="Gene3D" id="3.40.50.300">
    <property type="entry name" value="P-loop containing nucleotide triphosphate hydrolases"/>
    <property type="match status" value="2"/>
</dbReference>
<keyword evidence="2" id="KW-0378">Hydrolase</keyword>
<dbReference type="FunFam" id="3.40.50.300:FF:000526">
    <property type="entry name" value="DExH-box ATP-dependent RNA helicase DExH3"/>
    <property type="match status" value="1"/>
</dbReference>
<evidence type="ECO:0000256" key="3">
    <source>
        <dbReference type="ARBA" id="ARBA00022806"/>
    </source>
</evidence>
<dbReference type="Pfam" id="PF00270">
    <property type="entry name" value="DEAD"/>
    <property type="match status" value="1"/>
</dbReference>
<evidence type="ECO:0000256" key="1">
    <source>
        <dbReference type="ARBA" id="ARBA00022741"/>
    </source>
</evidence>
<evidence type="ECO:0008006" key="12">
    <source>
        <dbReference type="Google" id="ProtNLM"/>
    </source>
</evidence>
<dbReference type="PROSITE" id="PS51192">
    <property type="entry name" value="HELICASE_ATP_BIND_1"/>
    <property type="match status" value="1"/>
</dbReference>
<dbReference type="Pfam" id="PF21010">
    <property type="entry name" value="HA2_C"/>
    <property type="match status" value="1"/>
</dbReference>
<dbReference type="GO" id="GO:0004386">
    <property type="term" value="F:helicase activity"/>
    <property type="evidence" value="ECO:0007669"/>
    <property type="project" value="UniProtKB-KW"/>
</dbReference>
<evidence type="ECO:0000256" key="6">
    <source>
        <dbReference type="ARBA" id="ARBA00060772"/>
    </source>
</evidence>
<dbReference type="InterPro" id="IPR011545">
    <property type="entry name" value="DEAD/DEAH_box_helicase_dom"/>
</dbReference>
<evidence type="ECO:0000313" key="10">
    <source>
        <dbReference type="EMBL" id="KAJ3481460.1"/>
    </source>
</evidence>
<dbReference type="Pfam" id="PF07717">
    <property type="entry name" value="OB_NTP_bind"/>
    <property type="match status" value="1"/>
</dbReference>
<dbReference type="PROSITE" id="PS51194">
    <property type="entry name" value="HELICASE_CTER"/>
    <property type="match status" value="1"/>
</dbReference>
<dbReference type="EMBL" id="JANAWD010000320">
    <property type="protein sequence ID" value="KAJ3481460.1"/>
    <property type="molecule type" value="Genomic_DNA"/>
</dbReference>
<keyword evidence="11" id="KW-1185">Reference proteome</keyword>
<dbReference type="Pfam" id="PF04408">
    <property type="entry name" value="WHD_HA2"/>
    <property type="match status" value="1"/>
</dbReference>
<dbReference type="Gene3D" id="1.20.120.1080">
    <property type="match status" value="1"/>
</dbReference>
<sequence length="1335" mass="147893">MPPKRGIVKSGNAGNSSKPSSSKTPPEPKPNEQKSLFPPGSKYPLSLLNERCQVNGWEKPNVDTRNSGNGFSFSVRLSRIKKKTSELETVRLEPHPPYVTPTAIEARHWGATYALYRFCNGLQLNRVLPPGPREYWNVLAAEHKNVPEHQKWMYEADPFAARKAVDDRQAKAAKRKEEATAESNTPSLRPFPEFANAPEVKMATNLRDMVEESIKKAFTLFPEAGGPDPSVLSPEDAPQIQKQLLSTGFTEALVRTAISALSQPSPLSFSLLSTSPPLQACLEYLVLHVPECDLPQRFLPSHNSSNPFVTAAHSGTDDLRRRWLEDKAVKECGWPLHVVKEVATGPSMTDDWGRLVRALNCRMLGESVDDVPSPGASADREAMDEGELEGFGAHFIDDSQISIPAPIAPLRLNVVVGSDRTFPTSGDPPPMYITSASVPAYVRLHILSLLLRSFKERTLIEPGETFVMAVARHLEEEWAQIEDNGPPDVSAVLKHMLPQKVSRGDDTSQEEDASISRNRTSHEKRKGFRKDERTDKQVKEEFDAIRGKEKYDAIWNVRTKLPAFTSREKFLSILDRNRCVVVVGETGCGKTTQLPQFILDSFISSGKGSTASILITQPRRLSAIGVAARVSAERLEDGSVGYAIRGETKYNQRTKLLFCTTGVVLRRLASGDNLQGVTHVVVDEVHERSVDGDLLMLQLKELMTQHKKLKVILMSATINHEIFVKYFDNAPLLTIPGSTHPVRDVFLEEALPLINYRPSNLKGLKRMDEDEKRKFQAEYRSQGLPDDCVQTLQTITRSDRIDFELVSSVVSYIVSASEKPGGILIFLPGVQEIRQCIESLRSIKGARVLPLHANLSNDEQRLVFEPTSGWKIVVATNVAETSITIDDIIYVVDCGKVKETQYDPESGLTRLVEQWVTQAAAKQRRGRAGRTQPGTCYKLYTRKQAEKMAKFPIPEIQRVPLESIALTVKVMGHDVKSFLSRALNPPQMAAMEHALITLEELGAISGTGEVTPLGQHLATLPVDLRLGKMLVLGTLFQCLDPVLTVAACLSSKPLFLSPMDKREEANTARERFASGNSDLLTDVNAYAECIRRRNEGASQSAVRAFCEENFISPSTIRDVTWLRNELFSTLSSLNFVPPSSSPTSTSLNKYSSNTNLVKAVILGGLWPRVARVSLPRSAVKFDKVQAGTIQRENTAKEYKFFDVKNRGERVFLHPASVLFGETGWKSPFVVYFQKQMTSKIFLRDATEVPMYALLLFGGPVTVNHIGGGLIVGAKGTEIKLRAWPRIGVLVNQLRRLLDVQLERRVEGGDLAFGAASGISDAMLALLTNDGLSPQI</sequence>
<dbReference type="Proteomes" id="UP001212997">
    <property type="component" value="Unassembled WGS sequence"/>
</dbReference>
<dbReference type="SMART" id="SM00847">
    <property type="entry name" value="HA2"/>
    <property type="match status" value="1"/>
</dbReference>
<comment type="caution">
    <text evidence="10">The sequence shown here is derived from an EMBL/GenBank/DDBJ whole genome shotgun (WGS) entry which is preliminary data.</text>
</comment>
<dbReference type="InterPro" id="IPR001650">
    <property type="entry name" value="Helicase_C-like"/>
</dbReference>
<feature type="region of interest" description="Disordered" evidence="7">
    <location>
        <begin position="498"/>
        <end position="533"/>
    </location>
</feature>
<dbReference type="PANTHER" id="PTHR18934">
    <property type="entry name" value="ATP-DEPENDENT RNA HELICASE"/>
    <property type="match status" value="1"/>
</dbReference>
<dbReference type="GO" id="GO:0005524">
    <property type="term" value="F:ATP binding"/>
    <property type="evidence" value="ECO:0007669"/>
    <property type="project" value="UniProtKB-KW"/>
</dbReference>
<keyword evidence="4" id="KW-0067">ATP-binding</keyword>
<feature type="compositionally biased region" description="Basic and acidic residues" evidence="7">
    <location>
        <begin position="167"/>
        <end position="179"/>
    </location>
</feature>
<dbReference type="CDD" id="cd18791">
    <property type="entry name" value="SF2_C_RHA"/>
    <property type="match status" value="1"/>
</dbReference>
<feature type="region of interest" description="Disordered" evidence="7">
    <location>
        <begin position="167"/>
        <end position="193"/>
    </location>
</feature>
<accession>A0AAD5YCR7</accession>
<dbReference type="GO" id="GO:0016787">
    <property type="term" value="F:hydrolase activity"/>
    <property type="evidence" value="ECO:0007669"/>
    <property type="project" value="UniProtKB-KW"/>
</dbReference>
<evidence type="ECO:0000313" key="11">
    <source>
        <dbReference type="Proteomes" id="UP001212997"/>
    </source>
</evidence>
<gene>
    <name evidence="10" type="ORF">NLI96_g7642</name>
</gene>